<dbReference type="NCBIfam" id="NF033179">
    <property type="entry name" value="TnsA_like_Actin"/>
    <property type="match status" value="1"/>
</dbReference>
<dbReference type="RefSeq" id="WP_031063932.1">
    <property type="nucleotide sequence ID" value="NZ_JBHSPX010000004.1"/>
</dbReference>
<accession>A0ABW1MLW7</accession>
<protein>
    <submittedName>
        <fullName evidence="1">TnsA-like heteromeric transposase endonuclease subunit</fullName>
    </submittedName>
</protein>
<dbReference type="Proteomes" id="UP001596139">
    <property type="component" value="Unassembled WGS sequence"/>
</dbReference>
<comment type="caution">
    <text evidence="1">The sequence shown here is derived from an EMBL/GenBank/DDBJ whole genome shotgun (WGS) entry which is preliminary data.</text>
</comment>
<dbReference type="EMBL" id="JBHSPX010000004">
    <property type="protein sequence ID" value="MFC6064337.1"/>
    <property type="molecule type" value="Genomic_DNA"/>
</dbReference>
<evidence type="ECO:0000313" key="2">
    <source>
        <dbReference type="Proteomes" id="UP001596139"/>
    </source>
</evidence>
<sequence>MALPVTVGFRDLDEVEQHLPVEQMREVPLEEVKARALPERHPRRRAIPTRWAAATTGELVECVSLGRLDVALVLDFDPHVVWFTGSALELTWRQSGRRRVLVPDFLARADGGEYLVVALPPAGCSAALWEHKHAVLEEAAAAAGWRVHSPTVPTGLALLNLRWIARWRKPRWFYDPAVDAALRAACRRPRPLREAILAGGLLDTLALQPAYHLVWRQRLLIDWSVQVGPDMTVTAAPEQP</sequence>
<proteinExistence type="predicted"/>
<organism evidence="1 2">
    <name type="scientific">Streptomyces ochraceiscleroticus</name>
    <dbReference type="NCBI Taxonomy" id="47761"/>
    <lineage>
        <taxon>Bacteria</taxon>
        <taxon>Bacillati</taxon>
        <taxon>Actinomycetota</taxon>
        <taxon>Actinomycetes</taxon>
        <taxon>Kitasatosporales</taxon>
        <taxon>Streptomycetaceae</taxon>
        <taxon>Streptomyces</taxon>
    </lineage>
</organism>
<keyword evidence="2" id="KW-1185">Reference proteome</keyword>
<reference evidence="2" key="1">
    <citation type="journal article" date="2019" name="Int. J. Syst. Evol. Microbiol.">
        <title>The Global Catalogue of Microorganisms (GCM) 10K type strain sequencing project: providing services to taxonomists for standard genome sequencing and annotation.</title>
        <authorList>
            <consortium name="The Broad Institute Genomics Platform"/>
            <consortium name="The Broad Institute Genome Sequencing Center for Infectious Disease"/>
            <person name="Wu L."/>
            <person name="Ma J."/>
        </authorList>
    </citation>
    <scope>NUCLEOTIDE SEQUENCE [LARGE SCALE GENOMIC DNA]</scope>
    <source>
        <strain evidence="2">CGMCC 1.15180</strain>
    </source>
</reference>
<dbReference type="InterPro" id="IPR048000">
    <property type="entry name" value="TnsA-like"/>
</dbReference>
<evidence type="ECO:0000313" key="1">
    <source>
        <dbReference type="EMBL" id="MFC6064337.1"/>
    </source>
</evidence>
<gene>
    <name evidence="1" type="ORF">ACFP4F_17540</name>
</gene>
<name>A0ABW1MLW7_9ACTN</name>